<dbReference type="InterPro" id="IPR000276">
    <property type="entry name" value="GPCR_Rhodpsn"/>
</dbReference>
<organism evidence="8 10">
    <name type="scientific">Adineta ricciae</name>
    <name type="common">Rotifer</name>
    <dbReference type="NCBI Taxonomy" id="249248"/>
    <lineage>
        <taxon>Eukaryota</taxon>
        <taxon>Metazoa</taxon>
        <taxon>Spiralia</taxon>
        <taxon>Gnathifera</taxon>
        <taxon>Rotifera</taxon>
        <taxon>Eurotatoria</taxon>
        <taxon>Bdelloidea</taxon>
        <taxon>Adinetida</taxon>
        <taxon>Adinetidae</taxon>
        <taxon>Adineta</taxon>
    </lineage>
</organism>
<evidence type="ECO:0000256" key="3">
    <source>
        <dbReference type="ARBA" id="ARBA00022989"/>
    </source>
</evidence>
<feature type="transmembrane region" description="Helical" evidence="5">
    <location>
        <begin position="171"/>
        <end position="200"/>
    </location>
</feature>
<dbReference type="EMBL" id="CAJNOJ010000590">
    <property type="protein sequence ID" value="CAF1491605.1"/>
    <property type="molecule type" value="Genomic_DNA"/>
</dbReference>
<dbReference type="AlphaFoldDB" id="A0A815SE56"/>
<feature type="transmembrane region" description="Helical" evidence="5">
    <location>
        <begin position="48"/>
        <end position="67"/>
    </location>
</feature>
<keyword evidence="3 5" id="KW-1133">Transmembrane helix</keyword>
<evidence type="ECO:0000259" key="6">
    <source>
        <dbReference type="PROSITE" id="PS50262"/>
    </source>
</evidence>
<evidence type="ECO:0000313" key="9">
    <source>
        <dbReference type="Proteomes" id="UP000663828"/>
    </source>
</evidence>
<feature type="transmembrane region" description="Helical" evidence="5">
    <location>
        <begin position="128"/>
        <end position="151"/>
    </location>
</feature>
<dbReference type="InterPro" id="IPR017452">
    <property type="entry name" value="GPCR_Rhodpsn_7TM"/>
</dbReference>
<dbReference type="InterPro" id="IPR052954">
    <property type="entry name" value="GPCR-Ligand_Int"/>
</dbReference>
<evidence type="ECO:0000256" key="1">
    <source>
        <dbReference type="ARBA" id="ARBA00004370"/>
    </source>
</evidence>
<dbReference type="Proteomes" id="UP000663828">
    <property type="component" value="Unassembled WGS sequence"/>
</dbReference>
<gene>
    <name evidence="8" type="ORF">EDS130_LOCUS42060</name>
    <name evidence="7" type="ORF">XAT740_LOCUS33043</name>
</gene>
<dbReference type="Pfam" id="PF00001">
    <property type="entry name" value="7tm_1"/>
    <property type="match status" value="1"/>
</dbReference>
<feature type="transmembrane region" description="Helical" evidence="5">
    <location>
        <begin position="220"/>
        <end position="244"/>
    </location>
</feature>
<evidence type="ECO:0000256" key="2">
    <source>
        <dbReference type="ARBA" id="ARBA00022692"/>
    </source>
</evidence>
<feature type="transmembrane region" description="Helical" evidence="5">
    <location>
        <begin position="12"/>
        <end position="36"/>
    </location>
</feature>
<dbReference type="PANTHER" id="PTHR46641:SF18">
    <property type="entry name" value="G-PROTEIN COUPLED RECEPTORS FAMILY 1 PROFILE DOMAIN-CONTAINING PROTEIN"/>
    <property type="match status" value="1"/>
</dbReference>
<name>A0A815SE56_ADIRI</name>
<keyword evidence="4 5" id="KW-0472">Membrane</keyword>
<proteinExistence type="predicted"/>
<dbReference type="GO" id="GO:0004930">
    <property type="term" value="F:G protein-coupled receptor activity"/>
    <property type="evidence" value="ECO:0007669"/>
    <property type="project" value="InterPro"/>
</dbReference>
<evidence type="ECO:0000256" key="5">
    <source>
        <dbReference type="SAM" id="Phobius"/>
    </source>
</evidence>
<evidence type="ECO:0000313" key="10">
    <source>
        <dbReference type="Proteomes" id="UP000663852"/>
    </source>
</evidence>
<feature type="transmembrane region" description="Helical" evidence="5">
    <location>
        <begin position="256"/>
        <end position="281"/>
    </location>
</feature>
<keyword evidence="9" id="KW-1185">Reference proteome</keyword>
<dbReference type="PRINTS" id="PR00237">
    <property type="entry name" value="GPCRRHODOPSN"/>
</dbReference>
<dbReference type="PROSITE" id="PS50262">
    <property type="entry name" value="G_PROTEIN_RECEP_F1_2"/>
    <property type="match status" value="1"/>
</dbReference>
<comment type="caution">
    <text evidence="8">The sequence shown here is derived from an EMBL/GenBank/DDBJ whole genome shotgun (WGS) entry which is preliminary data.</text>
</comment>
<dbReference type="SUPFAM" id="SSF81321">
    <property type="entry name" value="Family A G protein-coupled receptor-like"/>
    <property type="match status" value="1"/>
</dbReference>
<keyword evidence="2 5" id="KW-0812">Transmembrane</keyword>
<feature type="transmembrane region" description="Helical" evidence="5">
    <location>
        <begin position="87"/>
        <end position="108"/>
    </location>
</feature>
<comment type="subcellular location">
    <subcellularLocation>
        <location evidence="1">Membrane</location>
    </subcellularLocation>
</comment>
<protein>
    <recommendedName>
        <fullName evidence="6">G-protein coupled receptors family 1 profile domain-containing protein</fullName>
    </recommendedName>
</protein>
<dbReference type="GO" id="GO:0016020">
    <property type="term" value="C:membrane"/>
    <property type="evidence" value="ECO:0007669"/>
    <property type="project" value="UniProtKB-SubCell"/>
</dbReference>
<sequence length="328" mass="37637">MSTSLTMISMQIARFTLPVIISFGMAGNLLNIIVLTRRRLYNHACSRYFLAAAVNNLLVICLVLVYRFLMNVYQVDLGTYSTISCRIINYITTLTSYISPYLIIAASIDRYCASSINARTRKFSSVRVSQWIIFIIIIAYAVFFINIFFLYDLQPSKGFTCAVKANTVYSSIYVVLQLFLYALAPPFLMVLFGVWTIYNIRRSRLVPVVISRFNRTEQQLARMLIFQVCVHVSLTIPASVFYLLSTLPNVISPTSTYVFVSTIALLLYYCSYSSSFFLYFLSGYIYRQELLELFHKIFRNRVGNRIVPVTNATLHPPRTVVFNQRSAV</sequence>
<accession>A0A815SE56</accession>
<dbReference type="Proteomes" id="UP000663852">
    <property type="component" value="Unassembled WGS sequence"/>
</dbReference>
<evidence type="ECO:0000313" key="7">
    <source>
        <dbReference type="EMBL" id="CAF1380388.1"/>
    </source>
</evidence>
<evidence type="ECO:0000256" key="4">
    <source>
        <dbReference type="ARBA" id="ARBA00023136"/>
    </source>
</evidence>
<evidence type="ECO:0000313" key="8">
    <source>
        <dbReference type="EMBL" id="CAF1491605.1"/>
    </source>
</evidence>
<dbReference type="PANTHER" id="PTHR46641">
    <property type="entry name" value="FMRFAMIDE RECEPTOR-RELATED"/>
    <property type="match status" value="1"/>
</dbReference>
<dbReference type="Gene3D" id="1.20.1070.10">
    <property type="entry name" value="Rhodopsin 7-helix transmembrane proteins"/>
    <property type="match status" value="1"/>
</dbReference>
<dbReference type="EMBL" id="CAJNOR010003126">
    <property type="protein sequence ID" value="CAF1380388.1"/>
    <property type="molecule type" value="Genomic_DNA"/>
</dbReference>
<reference evidence="8" key="1">
    <citation type="submission" date="2021-02" db="EMBL/GenBank/DDBJ databases">
        <authorList>
            <person name="Nowell W R."/>
        </authorList>
    </citation>
    <scope>NUCLEOTIDE SEQUENCE</scope>
</reference>
<feature type="domain" description="G-protein coupled receptors family 1 profile" evidence="6">
    <location>
        <begin position="27"/>
        <end position="279"/>
    </location>
</feature>